<dbReference type="Pfam" id="PF00561">
    <property type="entry name" value="Abhydrolase_1"/>
    <property type="match status" value="1"/>
</dbReference>
<organism evidence="2 3">
    <name type="scientific">Brevibacillus invocatus</name>
    <dbReference type="NCBI Taxonomy" id="173959"/>
    <lineage>
        <taxon>Bacteria</taxon>
        <taxon>Bacillati</taxon>
        <taxon>Bacillota</taxon>
        <taxon>Bacilli</taxon>
        <taxon>Bacillales</taxon>
        <taxon>Paenibacillaceae</taxon>
        <taxon>Brevibacillus</taxon>
    </lineage>
</organism>
<dbReference type="InterPro" id="IPR050266">
    <property type="entry name" value="AB_hydrolase_sf"/>
</dbReference>
<gene>
    <name evidence="2" type="ORF">EDM52_21215</name>
</gene>
<reference evidence="2 3" key="1">
    <citation type="submission" date="2018-10" db="EMBL/GenBank/DDBJ databases">
        <title>Phylogenomics of Brevibacillus.</title>
        <authorList>
            <person name="Dunlap C."/>
        </authorList>
    </citation>
    <scope>NUCLEOTIDE SEQUENCE [LARGE SCALE GENOMIC DNA]</scope>
    <source>
        <strain evidence="2 3">JCM 12215</strain>
    </source>
</reference>
<dbReference type="GO" id="GO:0016020">
    <property type="term" value="C:membrane"/>
    <property type="evidence" value="ECO:0007669"/>
    <property type="project" value="TreeGrafter"/>
</dbReference>
<proteinExistence type="predicted"/>
<keyword evidence="2" id="KW-0378">Hydrolase</keyword>
<dbReference type="PANTHER" id="PTHR43798">
    <property type="entry name" value="MONOACYLGLYCEROL LIPASE"/>
    <property type="match status" value="1"/>
</dbReference>
<dbReference type="PANTHER" id="PTHR43798:SF33">
    <property type="entry name" value="HYDROLASE, PUTATIVE (AFU_ORTHOLOGUE AFUA_2G14860)-RELATED"/>
    <property type="match status" value="1"/>
</dbReference>
<evidence type="ECO:0000259" key="1">
    <source>
        <dbReference type="Pfam" id="PF00561"/>
    </source>
</evidence>
<dbReference type="SUPFAM" id="SSF53474">
    <property type="entry name" value="alpha/beta-Hydrolases"/>
    <property type="match status" value="1"/>
</dbReference>
<dbReference type="InterPro" id="IPR029058">
    <property type="entry name" value="AB_hydrolase_fold"/>
</dbReference>
<keyword evidence="3" id="KW-1185">Reference proteome</keyword>
<evidence type="ECO:0000313" key="3">
    <source>
        <dbReference type="Proteomes" id="UP000282028"/>
    </source>
</evidence>
<dbReference type="Gene3D" id="3.40.50.1820">
    <property type="entry name" value="alpha/beta hydrolase"/>
    <property type="match status" value="1"/>
</dbReference>
<name>A0A3M8BYF3_9BACL</name>
<dbReference type="AlphaFoldDB" id="A0A3M8BYF3"/>
<dbReference type="EMBL" id="RHHR01000046">
    <property type="protein sequence ID" value="RNB68137.1"/>
    <property type="molecule type" value="Genomic_DNA"/>
</dbReference>
<dbReference type="InterPro" id="IPR000073">
    <property type="entry name" value="AB_hydrolase_1"/>
</dbReference>
<comment type="caution">
    <text evidence="2">The sequence shown here is derived from an EMBL/GenBank/DDBJ whole genome shotgun (WGS) entry which is preliminary data.</text>
</comment>
<protein>
    <submittedName>
        <fullName evidence="2">Alpha/beta hydrolase</fullName>
    </submittedName>
</protein>
<dbReference type="OrthoDB" id="5513277at2"/>
<evidence type="ECO:0000313" key="2">
    <source>
        <dbReference type="EMBL" id="RNB68137.1"/>
    </source>
</evidence>
<feature type="domain" description="AB hydrolase-1" evidence="1">
    <location>
        <begin position="37"/>
        <end position="260"/>
    </location>
</feature>
<sequence>MYENCLSHWPVKVESSYVSTSFGQTHVITCGPEEAEPLLLLHGAMYSSTMWYPNIESFSQKYRTYAIDIIDDKNKSMLQKPLESREEYAYWLSEVMDGLGLGVAYMAGLSYGGQLIVNFAMHDPARILKCVVMSPAESFVSFRAEFYAHAFGLVSDPNGVENFNKWVFADRYQLPPYFVDQFQAGVLREDSLSAGKDRKRVWPYVWADEELKSITTDMLLLFGEHEVMYNPLEAMGRAVRLLPHVKAEIVKNAGHILSMEQADLVNEKILQFLSE</sequence>
<dbReference type="Proteomes" id="UP000282028">
    <property type="component" value="Unassembled WGS sequence"/>
</dbReference>
<dbReference type="GO" id="GO:0016787">
    <property type="term" value="F:hydrolase activity"/>
    <property type="evidence" value="ECO:0007669"/>
    <property type="project" value="UniProtKB-KW"/>
</dbReference>
<dbReference type="RefSeq" id="WP_122910936.1">
    <property type="nucleotide sequence ID" value="NZ_CBCSBE010000037.1"/>
</dbReference>
<accession>A0A3M8BYF3</accession>